<evidence type="ECO:0000256" key="1">
    <source>
        <dbReference type="SAM" id="MobiDB-lite"/>
    </source>
</evidence>
<evidence type="ECO:0000313" key="3">
    <source>
        <dbReference type="Proteomes" id="UP001335648"/>
    </source>
</evidence>
<reference evidence="2 3" key="1">
    <citation type="journal article" date="2023" name="Mol. Biol. Evol.">
        <title>Genomics of Secondarily Temperate Adaptation in the Only Non-Antarctic Icefish.</title>
        <authorList>
            <person name="Rivera-Colon A.G."/>
            <person name="Rayamajhi N."/>
            <person name="Minhas B.F."/>
            <person name="Madrigal G."/>
            <person name="Bilyk K.T."/>
            <person name="Yoon V."/>
            <person name="Hune M."/>
            <person name="Gregory S."/>
            <person name="Cheng C.H.C."/>
            <person name="Catchen J.M."/>
        </authorList>
    </citation>
    <scope>NUCLEOTIDE SEQUENCE [LARGE SCALE GENOMIC DNA]</scope>
    <source>
        <strain evidence="2">JC2023a</strain>
    </source>
</reference>
<dbReference type="AlphaFoldDB" id="A0AAN8GMD9"/>
<sequence>MTHSDRVAALSRSARPAAGARGRLGKPEWIQRKWTLRFKHFSFHSRLLLLRHEGRSFLFGFVNTATKEPELLPGSL</sequence>
<protein>
    <submittedName>
        <fullName evidence="2">Uncharacterized protein</fullName>
    </submittedName>
</protein>
<keyword evidence="3" id="KW-1185">Reference proteome</keyword>
<proteinExistence type="predicted"/>
<feature type="region of interest" description="Disordered" evidence="1">
    <location>
        <begin position="1"/>
        <end position="22"/>
    </location>
</feature>
<accession>A0AAN8GMD9</accession>
<dbReference type="EMBL" id="JAULUE010002062">
    <property type="protein sequence ID" value="KAK5882937.1"/>
    <property type="molecule type" value="Genomic_DNA"/>
</dbReference>
<evidence type="ECO:0000313" key="2">
    <source>
        <dbReference type="EMBL" id="KAK5882937.1"/>
    </source>
</evidence>
<gene>
    <name evidence="2" type="ORF">CesoFtcFv8_021476</name>
</gene>
<organism evidence="2 3">
    <name type="scientific">Champsocephalus esox</name>
    <name type="common">pike icefish</name>
    <dbReference type="NCBI Taxonomy" id="159716"/>
    <lineage>
        <taxon>Eukaryota</taxon>
        <taxon>Metazoa</taxon>
        <taxon>Chordata</taxon>
        <taxon>Craniata</taxon>
        <taxon>Vertebrata</taxon>
        <taxon>Euteleostomi</taxon>
        <taxon>Actinopterygii</taxon>
        <taxon>Neopterygii</taxon>
        <taxon>Teleostei</taxon>
        <taxon>Neoteleostei</taxon>
        <taxon>Acanthomorphata</taxon>
        <taxon>Eupercaria</taxon>
        <taxon>Perciformes</taxon>
        <taxon>Notothenioidei</taxon>
        <taxon>Channichthyidae</taxon>
        <taxon>Champsocephalus</taxon>
    </lineage>
</organism>
<comment type="caution">
    <text evidence="2">The sequence shown here is derived from an EMBL/GenBank/DDBJ whole genome shotgun (WGS) entry which is preliminary data.</text>
</comment>
<feature type="compositionally biased region" description="Low complexity" evidence="1">
    <location>
        <begin position="8"/>
        <end position="21"/>
    </location>
</feature>
<name>A0AAN8GMD9_9TELE</name>
<dbReference type="Proteomes" id="UP001335648">
    <property type="component" value="Unassembled WGS sequence"/>
</dbReference>